<keyword evidence="3" id="KW-0186">Copper</keyword>
<evidence type="ECO:0000313" key="7">
    <source>
        <dbReference type="Proteomes" id="UP000006701"/>
    </source>
</evidence>
<dbReference type="PANTHER" id="PTHR11474">
    <property type="entry name" value="TYROSINASE FAMILY MEMBER"/>
    <property type="match status" value="1"/>
</dbReference>
<evidence type="ECO:0000256" key="1">
    <source>
        <dbReference type="ARBA" id="ARBA00022723"/>
    </source>
</evidence>
<dbReference type="HOGENOM" id="CLU_035914_0_0_1"/>
<dbReference type="OMA" id="PNDQYPG"/>
<protein>
    <submittedName>
        <fullName evidence="6">Tyrosinase central domain protein</fullName>
    </submittedName>
</protein>
<dbReference type="PANTHER" id="PTHR11474:SF125">
    <property type="entry name" value="N-ACETYL-6-HYDROXYTRYPTOPHAN OXIDASE IVOB-RELATED"/>
    <property type="match status" value="1"/>
</dbReference>
<evidence type="ECO:0000256" key="3">
    <source>
        <dbReference type="ARBA" id="ARBA00023008"/>
    </source>
</evidence>
<keyword evidence="4" id="KW-0732">Signal</keyword>
<dbReference type="PRINTS" id="PR00092">
    <property type="entry name" value="TYROSINASE"/>
</dbReference>
<dbReference type="GO" id="GO:0046872">
    <property type="term" value="F:metal ion binding"/>
    <property type="evidence" value="ECO:0007669"/>
    <property type="project" value="UniProtKB-KW"/>
</dbReference>
<keyword evidence="2" id="KW-0560">Oxidoreductase</keyword>
<dbReference type="KEGG" id="act:ACLA_052770"/>
<evidence type="ECO:0000313" key="6">
    <source>
        <dbReference type="EMBL" id="EAW10804.1"/>
    </source>
</evidence>
<organism evidence="6 7">
    <name type="scientific">Aspergillus clavatus (strain ATCC 1007 / CBS 513.65 / DSM 816 / NCTC 3887 / NRRL 1 / QM 1276 / 107)</name>
    <dbReference type="NCBI Taxonomy" id="344612"/>
    <lineage>
        <taxon>Eukaryota</taxon>
        <taxon>Fungi</taxon>
        <taxon>Dikarya</taxon>
        <taxon>Ascomycota</taxon>
        <taxon>Pezizomycotina</taxon>
        <taxon>Eurotiomycetes</taxon>
        <taxon>Eurotiomycetidae</taxon>
        <taxon>Eurotiales</taxon>
        <taxon>Aspergillaceae</taxon>
        <taxon>Aspergillus</taxon>
        <taxon>Aspergillus subgen. Fumigati</taxon>
    </lineage>
</organism>
<evidence type="ECO:0000259" key="5">
    <source>
        <dbReference type="PROSITE" id="PS00498"/>
    </source>
</evidence>
<feature type="domain" description="Tyrosinase copper-binding" evidence="5">
    <location>
        <begin position="302"/>
        <end position="313"/>
    </location>
</feature>
<proteinExistence type="predicted"/>
<dbReference type="OrthoDB" id="6132182at2759"/>
<dbReference type="InterPro" id="IPR050316">
    <property type="entry name" value="Tyrosinase/Hemocyanin"/>
</dbReference>
<sequence length="378" mass="42619">MHPGLSILFFALSAAAKNTTIGLETTEEGSKSVTVPMDDCHNLGDYEVLTVSVKTPCRFFTGALTKRERTGYIDAVFCMRKLPSVLPGDKYPGVKDRFDDFVATHINYTSNIHNDGLLLPWHRHFLYLFEKALRDECGYTGHLPYWDWSRYDNVNLTHTALFDNSPTSLSGDGAYNPNEQTICTPEGCMGRGTGGGCVTGGPFADWPTHLGPFQLVSLDQLYRPLSQDAFRYNPRCLQRSFNQVLLRRYTNGSVVQDMLRSRTISELLRVLDPSVAGQVGAHPAGHIALGPTMTDVFSSVQDPVFFLHHGMVDRIWTLWQDQGIERRYALNGTGWIYDPPWAPLLTLDTEVEFGILDRARKIRELMDPRAGDYCYFYV</sequence>
<dbReference type="Pfam" id="PF00264">
    <property type="entry name" value="Tyrosinase"/>
    <property type="match status" value="1"/>
</dbReference>
<dbReference type="GeneID" id="4703885"/>
<dbReference type="Proteomes" id="UP000006701">
    <property type="component" value="Unassembled WGS sequence"/>
</dbReference>
<feature type="chain" id="PRO_5002633480" evidence="4">
    <location>
        <begin position="17"/>
        <end position="378"/>
    </location>
</feature>
<name>A1CIU9_ASPCL</name>
<dbReference type="RefSeq" id="XP_001272230.1">
    <property type="nucleotide sequence ID" value="XM_001272229.1"/>
</dbReference>
<dbReference type="PROSITE" id="PS00498">
    <property type="entry name" value="TYROSINASE_2"/>
    <property type="match status" value="1"/>
</dbReference>
<reference evidence="6 7" key="1">
    <citation type="journal article" date="2008" name="PLoS Genet.">
        <title>Genomic islands in the pathogenic filamentous fungus Aspergillus fumigatus.</title>
        <authorList>
            <person name="Fedorova N.D."/>
            <person name="Khaldi N."/>
            <person name="Joardar V.S."/>
            <person name="Maiti R."/>
            <person name="Amedeo P."/>
            <person name="Anderson M.J."/>
            <person name="Crabtree J."/>
            <person name="Silva J.C."/>
            <person name="Badger J.H."/>
            <person name="Albarraq A."/>
            <person name="Angiuoli S."/>
            <person name="Bussey H."/>
            <person name="Bowyer P."/>
            <person name="Cotty P.J."/>
            <person name="Dyer P.S."/>
            <person name="Egan A."/>
            <person name="Galens K."/>
            <person name="Fraser-Liggett C.M."/>
            <person name="Haas B.J."/>
            <person name="Inman J.M."/>
            <person name="Kent R."/>
            <person name="Lemieux S."/>
            <person name="Malavazi I."/>
            <person name="Orvis J."/>
            <person name="Roemer T."/>
            <person name="Ronning C.M."/>
            <person name="Sundaram J.P."/>
            <person name="Sutton G."/>
            <person name="Turner G."/>
            <person name="Venter J.C."/>
            <person name="White O.R."/>
            <person name="Whitty B.R."/>
            <person name="Youngman P."/>
            <person name="Wolfe K.H."/>
            <person name="Goldman G.H."/>
            <person name="Wortman J.R."/>
            <person name="Jiang B."/>
            <person name="Denning D.W."/>
            <person name="Nierman W.C."/>
        </authorList>
    </citation>
    <scope>NUCLEOTIDE SEQUENCE [LARGE SCALE GENOMIC DNA]</scope>
    <source>
        <strain evidence="7">ATCC 1007 / CBS 513.65 / DSM 816 / NCTC 3887 / NRRL 1</strain>
    </source>
</reference>
<dbReference type="eggNOG" id="ENOG502RM4B">
    <property type="taxonomic scope" value="Eukaryota"/>
</dbReference>
<dbReference type="InterPro" id="IPR002227">
    <property type="entry name" value="Tyrosinase_Cu-bd"/>
</dbReference>
<accession>A1CIU9</accession>
<dbReference type="InterPro" id="IPR008922">
    <property type="entry name" value="Di-copper_centre_dom_sf"/>
</dbReference>
<dbReference type="VEuPathDB" id="FungiDB:ACLA_052770"/>
<dbReference type="EMBL" id="DS027054">
    <property type="protein sequence ID" value="EAW10804.1"/>
    <property type="molecule type" value="Genomic_DNA"/>
</dbReference>
<dbReference type="SUPFAM" id="SSF48056">
    <property type="entry name" value="Di-copper centre-containing domain"/>
    <property type="match status" value="1"/>
</dbReference>
<keyword evidence="1" id="KW-0479">Metal-binding</keyword>
<keyword evidence="7" id="KW-1185">Reference proteome</keyword>
<dbReference type="GO" id="GO:0016491">
    <property type="term" value="F:oxidoreductase activity"/>
    <property type="evidence" value="ECO:0007669"/>
    <property type="project" value="UniProtKB-KW"/>
</dbReference>
<dbReference type="Gene3D" id="1.10.1280.10">
    <property type="entry name" value="Di-copper center containing domain from catechol oxidase"/>
    <property type="match status" value="1"/>
</dbReference>
<dbReference type="AlphaFoldDB" id="A1CIU9"/>
<feature type="signal peptide" evidence="4">
    <location>
        <begin position="1"/>
        <end position="16"/>
    </location>
</feature>
<evidence type="ECO:0000256" key="2">
    <source>
        <dbReference type="ARBA" id="ARBA00023002"/>
    </source>
</evidence>
<gene>
    <name evidence="6" type="ORF">ACLA_052770</name>
</gene>
<evidence type="ECO:0000256" key="4">
    <source>
        <dbReference type="SAM" id="SignalP"/>
    </source>
</evidence>
<dbReference type="STRING" id="344612.A1CIU9"/>